<protein>
    <submittedName>
        <fullName evidence="2">Uncharacterized protein</fullName>
    </submittedName>
</protein>
<dbReference type="STRING" id="999810.G2YX52"/>
<evidence type="ECO:0000256" key="1">
    <source>
        <dbReference type="SAM" id="MobiDB-lite"/>
    </source>
</evidence>
<dbReference type="InterPro" id="IPR004242">
    <property type="entry name" value="Transposase_21"/>
</dbReference>
<name>G2YX52_BOTF4</name>
<evidence type="ECO:0000313" key="3">
    <source>
        <dbReference type="Proteomes" id="UP000008177"/>
    </source>
</evidence>
<dbReference type="PANTHER" id="PTHR46579:SF1">
    <property type="entry name" value="F5_8 TYPE C DOMAIN-CONTAINING PROTEIN"/>
    <property type="match status" value="1"/>
</dbReference>
<dbReference type="Proteomes" id="UP000008177">
    <property type="component" value="Unplaced contigs"/>
</dbReference>
<evidence type="ECO:0000313" key="2">
    <source>
        <dbReference type="EMBL" id="CCD56290.1"/>
    </source>
</evidence>
<organism evidence="2 3">
    <name type="scientific">Botryotinia fuckeliana (strain T4)</name>
    <name type="common">Noble rot fungus</name>
    <name type="synonym">Botrytis cinerea</name>
    <dbReference type="NCBI Taxonomy" id="999810"/>
    <lineage>
        <taxon>Eukaryota</taxon>
        <taxon>Fungi</taxon>
        <taxon>Dikarya</taxon>
        <taxon>Ascomycota</taxon>
        <taxon>Pezizomycotina</taxon>
        <taxon>Leotiomycetes</taxon>
        <taxon>Helotiales</taxon>
        <taxon>Sclerotiniaceae</taxon>
        <taxon>Botrytis</taxon>
    </lineage>
</organism>
<dbReference type="Pfam" id="PF02992">
    <property type="entry name" value="Transposase_21"/>
    <property type="match status" value="1"/>
</dbReference>
<dbReference type="HOGENOM" id="CLU_300151_0_0_1"/>
<dbReference type="AlphaFoldDB" id="G2YX52"/>
<feature type="compositionally biased region" description="Acidic residues" evidence="1">
    <location>
        <begin position="127"/>
        <end position="140"/>
    </location>
</feature>
<accession>G2YX52</accession>
<dbReference type="PANTHER" id="PTHR46579">
    <property type="entry name" value="F5/8 TYPE C DOMAIN-CONTAINING PROTEIN-RELATED"/>
    <property type="match status" value="1"/>
</dbReference>
<proteinExistence type="predicted"/>
<sequence length="998" mass="115483">MNQECDESEQLRETSGNTFLPSSTRICRCWRHPAGKLVPRSTFYRHNRREQLFQEIEDNTDSAAAEEDDSTMWEYAEDEVRRTLAETQAMEAFLDDGEVSRMQQLGLEADLEQTIRELDRIQCDSNEGSDSDDSEGDSESDQIDLNVEMLLDWTTLQTHTTRIGQQKMLEFITKYRGYISNPANPLPSVWRTNAQLRKKTGLRPEWIDCCVNSCIAYTGNKSEADCCSYGSCREPRWHKGTNKKGERRPRKQFLFFPLAGRLSTQFRSSRAETLTTYRASFDEIKDQGNDNREREDIFNGDLYQNYHRKKLGLYTAEDIALALLQDGAQITKINNHHICPVILLNLNLPPDERVKKQNFLLSCLIPGPKKVGDLDSFLQPMVDEMLVLGKGIDNITAEDNSKHRLYNSFTKKPFTLRAWIIIVSGDGPGRAESMGLKEPGNAYRPCHYCMICGVRKPDGGSYYIPHTAAQLQVGGLELRNNVRRQLNEWEGMRVSKAAKGKYWGFARCSILLRLESIHFTKSAGIDIMHCILQNIVQDLHLLWGGRRFNLDDEKFYRKRVKELKKRRKQQEHRALFSSLGPGNPALDRVRNATASQVSGSEDVERDVKDQREDGLDEEAFLAPYVVPEKEWRRLGTIQEEARYTIPSQLGQGARRIDKYWKGYKAAEWEEFLIRDGTILLADLPGFNPYLENFTLLKDIYVLCRKRSISEEDIKSLEQKSRDFVRTFQELYYQDKEDRMKVCKINIHSLLHLGLTQTASQIRDLGPGWVFWAWPIERYIGICKGMVVNMVDMDKALSNRLIQMEHMNHLPGLITLCGQGGSELEQEFEFPITTRASLGTNLNRLQLNLIKRHFKGEDLERWPINEASTKLFKKAIIDVGRAIGTTIGQEVSMKNRDDSYVRWCLEGETRERYGRVQIITQNYDWEEIAIVQEFRSIRRHRKWDFLIVDGFVNDRLGRLKTIKLKEIRDVIGRLEVTEDLETHRDGFLALILRNDLYSE</sequence>
<feature type="region of interest" description="Disordered" evidence="1">
    <location>
        <begin position="121"/>
        <end position="140"/>
    </location>
</feature>
<gene>
    <name evidence="2" type="ORF">BofuT4_P149000.1</name>
</gene>
<reference evidence="3" key="1">
    <citation type="journal article" date="2011" name="PLoS Genet.">
        <title>Genomic analysis of the necrotrophic fungal pathogens Sclerotinia sclerotiorum and Botrytis cinerea.</title>
        <authorList>
            <person name="Amselem J."/>
            <person name="Cuomo C.A."/>
            <person name="van Kan J.A."/>
            <person name="Viaud M."/>
            <person name="Benito E.P."/>
            <person name="Couloux A."/>
            <person name="Coutinho P.M."/>
            <person name="de Vries R.P."/>
            <person name="Dyer P.S."/>
            <person name="Fillinger S."/>
            <person name="Fournier E."/>
            <person name="Gout L."/>
            <person name="Hahn M."/>
            <person name="Kohn L."/>
            <person name="Lapalu N."/>
            <person name="Plummer K.M."/>
            <person name="Pradier J.M."/>
            <person name="Quevillon E."/>
            <person name="Sharon A."/>
            <person name="Simon A."/>
            <person name="ten Have A."/>
            <person name="Tudzynski B."/>
            <person name="Tudzynski P."/>
            <person name="Wincker P."/>
            <person name="Andrew M."/>
            <person name="Anthouard V."/>
            <person name="Beever R.E."/>
            <person name="Beffa R."/>
            <person name="Benoit I."/>
            <person name="Bouzid O."/>
            <person name="Brault B."/>
            <person name="Chen Z."/>
            <person name="Choquer M."/>
            <person name="Collemare J."/>
            <person name="Cotton P."/>
            <person name="Danchin E.G."/>
            <person name="Da Silva C."/>
            <person name="Gautier A."/>
            <person name="Giraud C."/>
            <person name="Giraud T."/>
            <person name="Gonzalez C."/>
            <person name="Grossetete S."/>
            <person name="Guldener U."/>
            <person name="Henrissat B."/>
            <person name="Howlett B.J."/>
            <person name="Kodira C."/>
            <person name="Kretschmer M."/>
            <person name="Lappartient A."/>
            <person name="Leroch M."/>
            <person name="Levis C."/>
            <person name="Mauceli E."/>
            <person name="Neuveglise C."/>
            <person name="Oeser B."/>
            <person name="Pearson M."/>
            <person name="Poulain J."/>
            <person name="Poussereau N."/>
            <person name="Quesneville H."/>
            <person name="Rascle C."/>
            <person name="Schumacher J."/>
            <person name="Segurens B."/>
            <person name="Sexton A."/>
            <person name="Silva E."/>
            <person name="Sirven C."/>
            <person name="Soanes D.M."/>
            <person name="Talbot N.J."/>
            <person name="Templeton M."/>
            <person name="Yandava C."/>
            <person name="Yarden O."/>
            <person name="Zeng Q."/>
            <person name="Rollins J.A."/>
            <person name="Lebrun M.H."/>
            <person name="Dickman M."/>
        </authorList>
    </citation>
    <scope>NUCLEOTIDE SEQUENCE [LARGE SCALE GENOMIC DNA]</scope>
    <source>
        <strain evidence="3">T4</strain>
    </source>
</reference>
<dbReference type="InParanoid" id="G2YX52"/>
<dbReference type="EMBL" id="FQ790359">
    <property type="protein sequence ID" value="CCD56290.1"/>
    <property type="molecule type" value="Genomic_DNA"/>
</dbReference>